<feature type="non-terminal residue" evidence="2">
    <location>
        <position position="1"/>
    </location>
</feature>
<organism evidence="2">
    <name type="scientific">Tanacetum cinerariifolium</name>
    <name type="common">Dalmatian daisy</name>
    <name type="synonym">Chrysanthemum cinerariifolium</name>
    <dbReference type="NCBI Taxonomy" id="118510"/>
    <lineage>
        <taxon>Eukaryota</taxon>
        <taxon>Viridiplantae</taxon>
        <taxon>Streptophyta</taxon>
        <taxon>Embryophyta</taxon>
        <taxon>Tracheophyta</taxon>
        <taxon>Spermatophyta</taxon>
        <taxon>Magnoliopsida</taxon>
        <taxon>eudicotyledons</taxon>
        <taxon>Gunneridae</taxon>
        <taxon>Pentapetalae</taxon>
        <taxon>asterids</taxon>
        <taxon>campanulids</taxon>
        <taxon>Asterales</taxon>
        <taxon>Asteraceae</taxon>
        <taxon>Asteroideae</taxon>
        <taxon>Anthemideae</taxon>
        <taxon>Anthemidinae</taxon>
        <taxon>Tanacetum</taxon>
    </lineage>
</organism>
<protein>
    <submittedName>
        <fullName evidence="2">Uncharacterized protein</fullName>
    </submittedName>
</protein>
<reference evidence="2" key="1">
    <citation type="journal article" date="2019" name="Sci. Rep.">
        <title>Draft genome of Tanacetum cinerariifolium, the natural source of mosquito coil.</title>
        <authorList>
            <person name="Yamashiro T."/>
            <person name="Shiraishi A."/>
            <person name="Satake H."/>
            <person name="Nakayama K."/>
        </authorList>
    </citation>
    <scope>NUCLEOTIDE SEQUENCE</scope>
</reference>
<evidence type="ECO:0000313" key="2">
    <source>
        <dbReference type="EMBL" id="GFA95755.1"/>
    </source>
</evidence>
<evidence type="ECO:0000256" key="1">
    <source>
        <dbReference type="SAM" id="MobiDB-lite"/>
    </source>
</evidence>
<dbReference type="EMBL" id="BKCJ010521912">
    <property type="protein sequence ID" value="GFA95755.1"/>
    <property type="molecule type" value="Genomic_DNA"/>
</dbReference>
<sequence length="184" mass="21366">AKGIVLGGPSESITTTIISSKKSQDKGKGIMVEEPAKLKKRDQVRLDEEVALKLQAKLQAKEQQELTDEEIATLFMQFLEKRIKFFATKRAAEKRNKPPTQAQQRKIMCTYLKNMERKKLKDLKNKYFNFIQKMFDRAFNRVNTFVNYITELVEGRSKREGEDLTQESAKKQKVDDENETGELK</sequence>
<dbReference type="AlphaFoldDB" id="A0A699KHZ5"/>
<comment type="caution">
    <text evidence="2">The sequence shown here is derived from an EMBL/GenBank/DDBJ whole genome shotgun (WGS) entry which is preliminary data.</text>
</comment>
<gene>
    <name evidence="2" type="ORF">Tci_667727</name>
</gene>
<accession>A0A699KHZ5</accession>
<proteinExistence type="predicted"/>
<feature type="region of interest" description="Disordered" evidence="1">
    <location>
        <begin position="156"/>
        <end position="184"/>
    </location>
</feature>
<name>A0A699KHZ5_TANCI</name>